<feature type="transmembrane region" description="Helical" evidence="1">
    <location>
        <begin position="231"/>
        <end position="249"/>
    </location>
</feature>
<evidence type="ECO:0000313" key="2">
    <source>
        <dbReference type="EMBL" id="ACT16385.1"/>
    </source>
</evidence>
<accession>C6DYB0</accession>
<protein>
    <recommendedName>
        <fullName evidence="3">DUF3592 domain-containing protein</fullName>
    </recommendedName>
</protein>
<proteinExistence type="predicted"/>
<sequence>MEVVERFDLQDKGDHTVVIKTITVKNHHIPLLFLPLIWFVTRFGKPVMPDRLKHLCESTEIPAAIAAAPPGLHGDIRQHTAGARTGYKVTLTKAQPFSLTGILLPLSIIISFGWMLANVITPISAAIVLFNANGYRQAVFTVENLYHEGRRRTGLQWGFSGTVAGTKERFFAPELARGESTSYLALEKRFPKGSKLAVLYNPGVTRDLFQARTIRVLPYNPDFAKQEERRIYWWLKYCLFPFVAVTVIASKLRGKQKGQTPT</sequence>
<name>C6DYB0_GEOSM</name>
<keyword evidence="1" id="KW-1133">Transmembrane helix</keyword>
<dbReference type="STRING" id="443144.GM21_0302"/>
<gene>
    <name evidence="2" type="ordered locus">GM21_0302</name>
</gene>
<organism evidence="2">
    <name type="scientific">Geobacter sp. (strain M21)</name>
    <dbReference type="NCBI Taxonomy" id="443144"/>
    <lineage>
        <taxon>Bacteria</taxon>
        <taxon>Pseudomonadati</taxon>
        <taxon>Thermodesulfobacteriota</taxon>
        <taxon>Desulfuromonadia</taxon>
        <taxon>Geobacterales</taxon>
        <taxon>Geobacteraceae</taxon>
        <taxon>Geobacter</taxon>
    </lineage>
</organism>
<dbReference type="HOGENOM" id="CLU_1060738_0_0_7"/>
<keyword evidence="1" id="KW-0472">Membrane</keyword>
<evidence type="ECO:0008006" key="3">
    <source>
        <dbReference type="Google" id="ProtNLM"/>
    </source>
</evidence>
<keyword evidence="1" id="KW-0812">Transmembrane</keyword>
<feature type="transmembrane region" description="Helical" evidence="1">
    <location>
        <begin position="102"/>
        <end position="130"/>
    </location>
</feature>
<dbReference type="EMBL" id="CP001661">
    <property type="protein sequence ID" value="ACT16385.1"/>
    <property type="molecule type" value="Genomic_DNA"/>
</dbReference>
<dbReference type="KEGG" id="gem:GM21_0302"/>
<dbReference type="AlphaFoldDB" id="C6DYB0"/>
<reference evidence="2" key="1">
    <citation type="submission" date="2009-07" db="EMBL/GenBank/DDBJ databases">
        <title>Complete sequence of Geobacter sp. M21.</title>
        <authorList>
            <consortium name="US DOE Joint Genome Institute"/>
            <person name="Lucas S."/>
            <person name="Copeland A."/>
            <person name="Lapidus A."/>
            <person name="Glavina del Rio T."/>
            <person name="Dalin E."/>
            <person name="Tice H."/>
            <person name="Bruce D."/>
            <person name="Goodwin L."/>
            <person name="Pitluck S."/>
            <person name="Saunders E."/>
            <person name="Brettin T."/>
            <person name="Detter J.C."/>
            <person name="Han C."/>
            <person name="Larimer F."/>
            <person name="Land M."/>
            <person name="Hauser L."/>
            <person name="Kyrpides N."/>
            <person name="Ovchinnikova G."/>
            <person name="Lovley D."/>
        </authorList>
    </citation>
    <scope>NUCLEOTIDE SEQUENCE [LARGE SCALE GENOMIC DNA]</scope>
    <source>
        <strain evidence="2">M21</strain>
    </source>
</reference>
<evidence type="ECO:0000256" key="1">
    <source>
        <dbReference type="SAM" id="Phobius"/>
    </source>
</evidence>